<feature type="region of interest" description="Disordered" evidence="1">
    <location>
        <begin position="330"/>
        <end position="360"/>
    </location>
</feature>
<feature type="region of interest" description="Disordered" evidence="1">
    <location>
        <begin position="271"/>
        <end position="317"/>
    </location>
</feature>
<protein>
    <submittedName>
        <fullName evidence="2">Uncharacterized protein</fullName>
    </submittedName>
</protein>
<evidence type="ECO:0000313" key="3">
    <source>
        <dbReference type="Proteomes" id="UP000799640"/>
    </source>
</evidence>
<feature type="compositionally biased region" description="Low complexity" evidence="1">
    <location>
        <begin position="420"/>
        <end position="431"/>
    </location>
</feature>
<gene>
    <name evidence="2" type="ORF">EJ06DRAFT_560158</name>
</gene>
<feature type="compositionally biased region" description="Polar residues" evidence="1">
    <location>
        <begin position="344"/>
        <end position="355"/>
    </location>
</feature>
<sequence length="786" mass="86480">MLRTRLVQTPKHPLLPWGGLRLRTVRRNGLRAPFSLSIRRLVRDGDGSETDGASADLSAFIVRRYASDSTLTPPAQDPAVLDEDGLLPPFKRLVLGRRLDELRPDRELLKRLGVRRIVVGGRNEADGEEREDSADGEEGKSEADTETMTEAPTPRIRKVEGKVDTGTMPRGRAPQIRMVDSKARMGTMVVAPVPRTWKVKIKADTGTMTEAPAPRIWKHVTKGDGMFAIKKGGEKRTVVRDILKEVGPVHGGLPTRRNNVDVMKDLPLFEKVPSNPNKGEAVGPWVGGMYNSAQQERDPSQKESSKPDPTSSSMADEFWSISPMDFGEETKLKSPAKEEKVSLHSHTASRTQTKISSRRRQVRRIQLLVARQVQRLLPGILRRRRRAKETRTARIQMARRRQGTLKSAAGSVAAESSTTTQPESKSSQPEPESSRPRSRKQRSPTPPSSRPSTKKQSSNNSLLMELFPEQATALPPPAEPILDEEEYEDEDISVPRIPLPSTPPPTPHKSHTAPSIPSPPTPPPKPTNDLAVLEFRSNNPCLTPDDFRRLIPRPSTSDWAPSPTTDFITVFPRRDPWSLQRDQGTYYLVFASPAAAKAYQAHVMTLAHLVRLHTPTSLASAPPPPPGALTRRGIDVGEALATYALDAARDVPHLTLLNTPFSAHKAALFAAGGYAQVVGQGRAGLAQVLLSFTGPQPSYGDLWDAIGADGKGRGVGWGLWAPEPLIAVDMAPVGREAEQGGGGRRWIVAFGEGGEAGRFVRTWHRRLFPWPGRRQFETVVEAEVLW</sequence>
<dbReference type="OrthoDB" id="5332316at2759"/>
<feature type="region of interest" description="Disordered" evidence="1">
    <location>
        <begin position="486"/>
        <end position="527"/>
    </location>
</feature>
<reference evidence="2" key="1">
    <citation type="journal article" date="2020" name="Stud. Mycol.">
        <title>101 Dothideomycetes genomes: a test case for predicting lifestyles and emergence of pathogens.</title>
        <authorList>
            <person name="Haridas S."/>
            <person name="Albert R."/>
            <person name="Binder M."/>
            <person name="Bloem J."/>
            <person name="Labutti K."/>
            <person name="Salamov A."/>
            <person name="Andreopoulos B."/>
            <person name="Baker S."/>
            <person name="Barry K."/>
            <person name="Bills G."/>
            <person name="Bluhm B."/>
            <person name="Cannon C."/>
            <person name="Castanera R."/>
            <person name="Culley D."/>
            <person name="Daum C."/>
            <person name="Ezra D."/>
            <person name="Gonzalez J."/>
            <person name="Henrissat B."/>
            <person name="Kuo A."/>
            <person name="Liang C."/>
            <person name="Lipzen A."/>
            <person name="Lutzoni F."/>
            <person name="Magnuson J."/>
            <person name="Mondo S."/>
            <person name="Nolan M."/>
            <person name="Ohm R."/>
            <person name="Pangilinan J."/>
            <person name="Park H.-J."/>
            <person name="Ramirez L."/>
            <person name="Alfaro M."/>
            <person name="Sun H."/>
            <person name="Tritt A."/>
            <person name="Yoshinaga Y."/>
            <person name="Zwiers L.-H."/>
            <person name="Turgeon B."/>
            <person name="Goodwin S."/>
            <person name="Spatafora J."/>
            <person name="Crous P."/>
            <person name="Grigoriev I."/>
        </authorList>
    </citation>
    <scope>NUCLEOTIDE SEQUENCE</scope>
    <source>
        <strain evidence="2">CBS 262.69</strain>
    </source>
</reference>
<feature type="region of interest" description="Disordered" evidence="1">
    <location>
        <begin position="123"/>
        <end position="154"/>
    </location>
</feature>
<feature type="compositionally biased region" description="Pro residues" evidence="1">
    <location>
        <begin position="516"/>
        <end position="526"/>
    </location>
</feature>
<feature type="compositionally biased region" description="Basic and acidic residues" evidence="1">
    <location>
        <begin position="330"/>
        <end position="342"/>
    </location>
</feature>
<evidence type="ECO:0000256" key="1">
    <source>
        <dbReference type="SAM" id="MobiDB-lite"/>
    </source>
</evidence>
<dbReference type="Proteomes" id="UP000799640">
    <property type="component" value="Unassembled WGS sequence"/>
</dbReference>
<feature type="compositionally biased region" description="Acidic residues" evidence="1">
    <location>
        <begin position="126"/>
        <end position="136"/>
    </location>
</feature>
<organism evidence="2 3">
    <name type="scientific">Trichodelitschia bisporula</name>
    <dbReference type="NCBI Taxonomy" id="703511"/>
    <lineage>
        <taxon>Eukaryota</taxon>
        <taxon>Fungi</taxon>
        <taxon>Dikarya</taxon>
        <taxon>Ascomycota</taxon>
        <taxon>Pezizomycotina</taxon>
        <taxon>Dothideomycetes</taxon>
        <taxon>Dothideomycetes incertae sedis</taxon>
        <taxon>Phaeotrichales</taxon>
        <taxon>Phaeotrichaceae</taxon>
        <taxon>Trichodelitschia</taxon>
    </lineage>
</organism>
<feature type="region of interest" description="Disordered" evidence="1">
    <location>
        <begin position="384"/>
        <end position="459"/>
    </location>
</feature>
<keyword evidence="3" id="KW-1185">Reference proteome</keyword>
<proteinExistence type="predicted"/>
<dbReference type="EMBL" id="ML996708">
    <property type="protein sequence ID" value="KAF2396215.1"/>
    <property type="molecule type" value="Genomic_DNA"/>
</dbReference>
<accession>A0A6G1HKB8</accession>
<name>A0A6G1HKB8_9PEZI</name>
<dbReference type="AlphaFoldDB" id="A0A6G1HKB8"/>
<feature type="compositionally biased region" description="Pro residues" evidence="1">
    <location>
        <begin position="497"/>
        <end position="507"/>
    </location>
</feature>
<feature type="compositionally biased region" description="Basic and acidic residues" evidence="1">
    <location>
        <begin position="295"/>
        <end position="306"/>
    </location>
</feature>
<evidence type="ECO:0000313" key="2">
    <source>
        <dbReference type="EMBL" id="KAF2396215.1"/>
    </source>
</evidence>